<evidence type="ECO:0000313" key="1">
    <source>
        <dbReference type="EMBL" id="MPM80638.1"/>
    </source>
</evidence>
<comment type="caution">
    <text evidence="1">The sequence shown here is derived from an EMBL/GenBank/DDBJ whole genome shotgun (WGS) entry which is preliminary data.</text>
</comment>
<sequence>MKNSIRKRMVTFILMVAMVLCMVSPAFAAKMAGATDTGKPIIGISWKANTQNYEKFKKVIEAAGGIPVELKQVKSKEVIYNKDGSVNAKCVTSSGMLRQYYANKIKSRNYAQTNVAEVMKGVDAVFLTGGEDISSSLFKIPQEEANCGEAINATRDISDYTLWAYCIDKNIPALGVCRGEQMLGIVSGCKFTQDIPTYYAKNGAQYNDTHRMPVGTKNRTYARHDVELTTMNSHLYKIVGSMNLKNVSSWHHQAIFSIYGTDLIQTAKTTANGVDIIEGVENPNKIFCVGVQFHPENDCSLAIAQGKPEAALCNVDICLNFFKTLVKYAAQAKK</sequence>
<dbReference type="PROSITE" id="PS51273">
    <property type="entry name" value="GATASE_TYPE_1"/>
    <property type="match status" value="1"/>
</dbReference>
<accession>A0A645CUV7</accession>
<proteinExistence type="predicted"/>
<dbReference type="InterPro" id="IPR044668">
    <property type="entry name" value="PuuD-like"/>
</dbReference>
<reference evidence="1" key="1">
    <citation type="submission" date="2019-08" db="EMBL/GenBank/DDBJ databases">
        <authorList>
            <person name="Kucharzyk K."/>
            <person name="Murdoch R.W."/>
            <person name="Higgins S."/>
            <person name="Loffler F."/>
        </authorList>
    </citation>
    <scope>NUCLEOTIDE SEQUENCE</scope>
</reference>
<dbReference type="PANTHER" id="PTHR43235:SF1">
    <property type="entry name" value="GLUTAMINE AMIDOTRANSFERASE PB2B2.05-RELATED"/>
    <property type="match status" value="1"/>
</dbReference>
<dbReference type="GO" id="GO:0016811">
    <property type="term" value="F:hydrolase activity, acting on carbon-nitrogen (but not peptide) bonds, in linear amides"/>
    <property type="evidence" value="ECO:0007669"/>
    <property type="project" value="InterPro"/>
</dbReference>
<dbReference type="PANTHER" id="PTHR43235">
    <property type="entry name" value="GLUTAMINE AMIDOTRANSFERASE PB2B2.05-RELATED"/>
    <property type="match status" value="1"/>
</dbReference>
<dbReference type="SUPFAM" id="SSF52317">
    <property type="entry name" value="Class I glutamine amidotransferase-like"/>
    <property type="match status" value="1"/>
</dbReference>
<dbReference type="InterPro" id="IPR029062">
    <property type="entry name" value="Class_I_gatase-like"/>
</dbReference>
<dbReference type="Gene3D" id="3.40.50.880">
    <property type="match status" value="1"/>
</dbReference>
<dbReference type="EMBL" id="VSSQ01030208">
    <property type="protein sequence ID" value="MPM80638.1"/>
    <property type="molecule type" value="Genomic_DNA"/>
</dbReference>
<protein>
    <recommendedName>
        <fullName evidence="2">Glutamine amidotransferase</fullName>
    </recommendedName>
</protein>
<organism evidence="1">
    <name type="scientific">bioreactor metagenome</name>
    <dbReference type="NCBI Taxonomy" id="1076179"/>
    <lineage>
        <taxon>unclassified sequences</taxon>
        <taxon>metagenomes</taxon>
        <taxon>ecological metagenomes</taxon>
    </lineage>
</organism>
<name>A0A645CUV7_9ZZZZ</name>
<evidence type="ECO:0008006" key="2">
    <source>
        <dbReference type="Google" id="ProtNLM"/>
    </source>
</evidence>
<gene>
    <name evidence="1" type="ORF">SDC9_127688</name>
</gene>
<dbReference type="AlphaFoldDB" id="A0A645CUV7"/>
<dbReference type="InterPro" id="IPR011697">
    <property type="entry name" value="Peptidase_C26"/>
</dbReference>
<dbReference type="GO" id="GO:0005829">
    <property type="term" value="C:cytosol"/>
    <property type="evidence" value="ECO:0007669"/>
    <property type="project" value="TreeGrafter"/>
</dbReference>
<dbReference type="Pfam" id="PF07722">
    <property type="entry name" value="Peptidase_C26"/>
    <property type="match status" value="1"/>
</dbReference>